<comment type="caution">
    <text evidence="3">The sequence shown here is derived from an EMBL/GenBank/DDBJ whole genome shotgun (WGS) entry which is preliminary data.</text>
</comment>
<gene>
    <name evidence="3" type="ORF">QN277_004719</name>
</gene>
<evidence type="ECO:0000256" key="2">
    <source>
        <dbReference type="SAM" id="Phobius"/>
    </source>
</evidence>
<keyword evidence="2" id="KW-1133">Transmembrane helix</keyword>
<evidence type="ECO:0000256" key="1">
    <source>
        <dbReference type="SAM" id="MobiDB-lite"/>
    </source>
</evidence>
<keyword evidence="2" id="KW-0812">Transmembrane</keyword>
<dbReference type="Proteomes" id="UP001293593">
    <property type="component" value="Unassembled WGS sequence"/>
</dbReference>
<reference evidence="3" key="1">
    <citation type="submission" date="2023-10" db="EMBL/GenBank/DDBJ databases">
        <title>Chromosome-level genome of the transformable northern wattle, Acacia crassicarpa.</title>
        <authorList>
            <person name="Massaro I."/>
            <person name="Sinha N.R."/>
            <person name="Poethig S."/>
            <person name="Leichty A.R."/>
        </authorList>
    </citation>
    <scope>NUCLEOTIDE SEQUENCE</scope>
    <source>
        <strain evidence="3">Acra3RX</strain>
        <tissue evidence="3">Leaf</tissue>
    </source>
</reference>
<dbReference type="InterPro" id="IPR006461">
    <property type="entry name" value="PLAC_motif_containing"/>
</dbReference>
<dbReference type="EMBL" id="JAWXYG010000010">
    <property type="protein sequence ID" value="KAK4261763.1"/>
    <property type="molecule type" value="Genomic_DNA"/>
</dbReference>
<dbReference type="NCBIfam" id="TIGR01571">
    <property type="entry name" value="A_thal_Cys_rich"/>
    <property type="match status" value="1"/>
</dbReference>
<dbReference type="Pfam" id="PF04749">
    <property type="entry name" value="PLAC8"/>
    <property type="match status" value="1"/>
</dbReference>
<accession>A0AAE1J4B8</accession>
<feature type="region of interest" description="Disordered" evidence="1">
    <location>
        <begin position="1"/>
        <end position="21"/>
    </location>
</feature>
<evidence type="ECO:0000313" key="4">
    <source>
        <dbReference type="Proteomes" id="UP001293593"/>
    </source>
</evidence>
<protein>
    <submittedName>
        <fullName evidence="3">Uncharacterized protein</fullName>
    </submittedName>
</protein>
<sequence length="197" mass="21519">MYPQSPNAYARPPQQPPAAGIPVSAASNSYYSTGSYTESTNSQLPPPSFHVRPKQPRVAWSTGLCDCTSDVKNCCITCWCPCITFGQIAEILDKGSTSCGASGALYTVVACVTGCACLYSCFYRSKMRHQFLLKDDPCCDCLVHCCCEPCALCQEYRELQNRGFDLLIGWHGNVEQRNRELALTTATAPAVETGMTR</sequence>
<evidence type="ECO:0000313" key="3">
    <source>
        <dbReference type="EMBL" id="KAK4261763.1"/>
    </source>
</evidence>
<name>A0AAE1J4B8_9FABA</name>
<feature type="transmembrane region" description="Helical" evidence="2">
    <location>
        <begin position="103"/>
        <end position="122"/>
    </location>
</feature>
<dbReference type="AlphaFoldDB" id="A0AAE1J4B8"/>
<keyword evidence="4" id="KW-1185">Reference proteome</keyword>
<keyword evidence="2" id="KW-0472">Membrane</keyword>
<proteinExistence type="predicted"/>
<organism evidence="3 4">
    <name type="scientific">Acacia crassicarpa</name>
    <name type="common">northern wattle</name>
    <dbReference type="NCBI Taxonomy" id="499986"/>
    <lineage>
        <taxon>Eukaryota</taxon>
        <taxon>Viridiplantae</taxon>
        <taxon>Streptophyta</taxon>
        <taxon>Embryophyta</taxon>
        <taxon>Tracheophyta</taxon>
        <taxon>Spermatophyta</taxon>
        <taxon>Magnoliopsida</taxon>
        <taxon>eudicotyledons</taxon>
        <taxon>Gunneridae</taxon>
        <taxon>Pentapetalae</taxon>
        <taxon>rosids</taxon>
        <taxon>fabids</taxon>
        <taxon>Fabales</taxon>
        <taxon>Fabaceae</taxon>
        <taxon>Caesalpinioideae</taxon>
        <taxon>mimosoid clade</taxon>
        <taxon>Acacieae</taxon>
        <taxon>Acacia</taxon>
    </lineage>
</organism>
<dbReference type="PANTHER" id="PTHR15907">
    <property type="entry name" value="DUF614 FAMILY PROTEIN-RELATED"/>
    <property type="match status" value="1"/>
</dbReference>